<reference evidence="3 4" key="1">
    <citation type="submission" date="2018-07" db="EMBL/GenBank/DDBJ databases">
        <title>Genomic Encyclopedia of Type Strains, Phase III (KMG-III): the genomes of soil and plant-associated and newly described type strains.</title>
        <authorList>
            <person name="Whitman W."/>
        </authorList>
    </citation>
    <scope>NUCLEOTIDE SEQUENCE [LARGE SCALE GENOMIC DNA]</scope>
    <source>
        <strain evidence="3 4">CECT 7948</strain>
    </source>
</reference>
<evidence type="ECO:0000256" key="1">
    <source>
        <dbReference type="ARBA" id="ARBA00022729"/>
    </source>
</evidence>
<dbReference type="InterPro" id="IPR026444">
    <property type="entry name" value="Secre_tail"/>
</dbReference>
<evidence type="ECO:0000313" key="3">
    <source>
        <dbReference type="EMBL" id="REE08115.1"/>
    </source>
</evidence>
<dbReference type="NCBIfam" id="TIGR04183">
    <property type="entry name" value="Por_Secre_tail"/>
    <property type="match status" value="1"/>
</dbReference>
<dbReference type="InterPro" id="IPR005184">
    <property type="entry name" value="DUF306_Meta_HslJ"/>
</dbReference>
<comment type="caution">
    <text evidence="3">The sequence shown here is derived from an EMBL/GenBank/DDBJ whole genome shotgun (WGS) entry which is preliminary data.</text>
</comment>
<dbReference type="AlphaFoldDB" id="A0A3D9LLJ2"/>
<accession>A0A3D9LLJ2</accession>
<organism evidence="3 4">
    <name type="scientific">Winogradskyella pacifica</name>
    <dbReference type="NCBI Taxonomy" id="664642"/>
    <lineage>
        <taxon>Bacteria</taxon>
        <taxon>Pseudomonadati</taxon>
        <taxon>Bacteroidota</taxon>
        <taxon>Flavobacteriia</taxon>
        <taxon>Flavobacteriales</taxon>
        <taxon>Flavobacteriaceae</taxon>
        <taxon>Winogradskyella</taxon>
    </lineage>
</organism>
<dbReference type="Gene3D" id="2.40.128.270">
    <property type="match status" value="2"/>
</dbReference>
<dbReference type="Pfam" id="PF03724">
    <property type="entry name" value="META"/>
    <property type="match status" value="1"/>
</dbReference>
<dbReference type="EMBL" id="QREI01000009">
    <property type="protein sequence ID" value="REE08115.1"/>
    <property type="molecule type" value="Genomic_DNA"/>
</dbReference>
<gene>
    <name evidence="3" type="ORF">DFQ09_109181</name>
</gene>
<proteinExistence type="predicted"/>
<dbReference type="OrthoDB" id="1433593at2"/>
<evidence type="ECO:0000313" key="4">
    <source>
        <dbReference type="Proteomes" id="UP000256919"/>
    </source>
</evidence>
<protein>
    <submittedName>
        <fullName evidence="3">Putative secreted protein (Por secretion system target)</fullName>
    </submittedName>
</protein>
<dbReference type="InterPro" id="IPR038670">
    <property type="entry name" value="HslJ-like_sf"/>
</dbReference>
<dbReference type="Proteomes" id="UP000256919">
    <property type="component" value="Unassembled WGS sequence"/>
</dbReference>
<name>A0A3D9LLJ2_9FLAO</name>
<feature type="domain" description="DUF306" evidence="2">
    <location>
        <begin position="25"/>
        <end position="144"/>
    </location>
</feature>
<dbReference type="RefSeq" id="WP_115812378.1">
    <property type="nucleotide sequence ID" value="NZ_QREI01000009.1"/>
</dbReference>
<sequence length="369" mass="41631">MKQSYATLILFLCFTIVINSQNFIGNWNVISLESNGNTINLPSTVTTPPNIEFHNSFSSAPLDQYWGRYIYGNGICNSFTSYFESEQNNAISLIPYFETTDNSCTTTEETDFENLYFSILQEPGNLTYSFTNDLHNLSFTNSQGDVINLGREDAPSNVLSGEWFIHSIWEFDILLENTFDPNLSIVFSDDIINGQSDFYGSSTCNGFSGIYDNPVQPTSFIVRDIGWTLIFCDIADQAIFEMSYMNFFSPNENIYTFEITGSGSDAMLTIYNGNEVELNYGRQALSTNSFTAQKTKLITDISNHRLQLISDTPLVNNPYSIYDLSGRLITSAYLDQSNNIEIGTLASGSYILKIMNSQNQTESFKFMNY</sequence>
<keyword evidence="4" id="KW-1185">Reference proteome</keyword>
<keyword evidence="1" id="KW-0732">Signal</keyword>
<evidence type="ECO:0000259" key="2">
    <source>
        <dbReference type="Pfam" id="PF03724"/>
    </source>
</evidence>